<feature type="transmembrane region" description="Helical" evidence="1">
    <location>
        <begin position="45"/>
        <end position="68"/>
    </location>
</feature>
<sequence>MKVTRNTPDRLILTNTPWFIGITLVLFILCFVGAGLFMVSEGGEGILFGIFFALFGGGLGFGAFCVFVRRVQVILDRNSNSILIRRQSIFGYDAEEHELSNLSHAEVETTTSTRDRTTSKMHRPVLVLKKGMSAGRHPIVEAYVSGRGAQRMVDAVNNWLPAREVDSDSQSA</sequence>
<dbReference type="STRING" id="81569.RUM4293_02181"/>
<proteinExistence type="predicted"/>
<reference evidence="2 3" key="1">
    <citation type="submission" date="2015-09" db="EMBL/GenBank/DDBJ databases">
        <authorList>
            <consortium name="Swine Surveillance"/>
        </authorList>
    </citation>
    <scope>NUCLEOTIDE SEQUENCE [LARGE SCALE GENOMIC DNA]</scope>
    <source>
        <strain evidence="2 3">CECT 4292</strain>
    </source>
</reference>
<dbReference type="AlphaFoldDB" id="A0A0N7LR19"/>
<feature type="transmembrane region" description="Helical" evidence="1">
    <location>
        <begin position="12"/>
        <end position="39"/>
    </location>
</feature>
<name>A0A0N7LR19_9RHOB</name>
<evidence type="ECO:0000256" key="1">
    <source>
        <dbReference type="SAM" id="Phobius"/>
    </source>
</evidence>
<keyword evidence="1" id="KW-0812">Transmembrane</keyword>
<dbReference type="GeneID" id="55494925"/>
<accession>A0A0N7LR19</accession>
<gene>
    <name evidence="2" type="ORF">RUA4292_03784</name>
</gene>
<protein>
    <submittedName>
        <fullName evidence="2">Uncharacterized protein</fullName>
    </submittedName>
</protein>
<evidence type="ECO:0000313" key="2">
    <source>
        <dbReference type="EMBL" id="CUH49588.1"/>
    </source>
</evidence>
<dbReference type="Proteomes" id="UP000050783">
    <property type="component" value="Unassembled WGS sequence"/>
</dbReference>
<dbReference type="EMBL" id="CYPU01000070">
    <property type="protein sequence ID" value="CUH49588.1"/>
    <property type="molecule type" value="Genomic_DNA"/>
</dbReference>
<organism evidence="2 3">
    <name type="scientific">Ruegeria atlantica</name>
    <dbReference type="NCBI Taxonomy" id="81569"/>
    <lineage>
        <taxon>Bacteria</taxon>
        <taxon>Pseudomonadati</taxon>
        <taxon>Pseudomonadota</taxon>
        <taxon>Alphaproteobacteria</taxon>
        <taxon>Rhodobacterales</taxon>
        <taxon>Roseobacteraceae</taxon>
        <taxon>Ruegeria</taxon>
    </lineage>
</organism>
<keyword evidence="1" id="KW-1133">Transmembrane helix</keyword>
<keyword evidence="1" id="KW-0472">Membrane</keyword>
<evidence type="ECO:0000313" key="3">
    <source>
        <dbReference type="Proteomes" id="UP000050783"/>
    </source>
</evidence>
<dbReference type="OrthoDB" id="7728331at2"/>
<dbReference type="RefSeq" id="WP_058278980.1">
    <property type="nucleotide sequence ID" value="NZ_CYPU01000070.1"/>
</dbReference>